<accession>A0A1M7ZI65</accession>
<dbReference type="STRING" id="1073327.SAMN04488108_3535"/>
<dbReference type="EMBL" id="FRXN01000005">
    <property type="protein sequence ID" value="SHO64563.1"/>
    <property type="molecule type" value="Genomic_DNA"/>
</dbReference>
<proteinExistence type="predicted"/>
<gene>
    <name evidence="1" type="ORF">SAMN04488108_3535</name>
</gene>
<sequence>MEPICQNLKMKSSMKTQKILTKQLIAGMVSFAFLSIVLISCSSESEDQVPAPSANKCEDSNVSLVNDIIPIVEQNCAVAGCHVSGTGRVDFTVKTNIISNASQIRTNTQAGSMPPASSGRSLTTAQKDEIFCWVTNGAKDN</sequence>
<dbReference type="Proteomes" id="UP000184609">
    <property type="component" value="Unassembled WGS sequence"/>
</dbReference>
<evidence type="ECO:0000313" key="1">
    <source>
        <dbReference type="EMBL" id="SHO64563.1"/>
    </source>
</evidence>
<protein>
    <submittedName>
        <fullName evidence="1">Uncharacterized protein</fullName>
    </submittedName>
</protein>
<organism evidence="1 2">
    <name type="scientific">Algoriphagus zhangzhouensis</name>
    <dbReference type="NCBI Taxonomy" id="1073327"/>
    <lineage>
        <taxon>Bacteria</taxon>
        <taxon>Pseudomonadati</taxon>
        <taxon>Bacteroidota</taxon>
        <taxon>Cytophagia</taxon>
        <taxon>Cytophagales</taxon>
        <taxon>Cyclobacteriaceae</taxon>
        <taxon>Algoriphagus</taxon>
    </lineage>
</organism>
<keyword evidence="2" id="KW-1185">Reference proteome</keyword>
<reference evidence="2" key="1">
    <citation type="submission" date="2016-12" db="EMBL/GenBank/DDBJ databases">
        <authorList>
            <person name="Varghese N."/>
            <person name="Submissions S."/>
        </authorList>
    </citation>
    <scope>NUCLEOTIDE SEQUENCE [LARGE SCALE GENOMIC DNA]</scope>
    <source>
        <strain evidence="2">DSM 25035</strain>
    </source>
</reference>
<dbReference type="AlphaFoldDB" id="A0A1M7ZI65"/>
<evidence type="ECO:0000313" key="2">
    <source>
        <dbReference type="Proteomes" id="UP000184609"/>
    </source>
</evidence>
<name>A0A1M7ZI65_9BACT</name>